<dbReference type="Pfam" id="PF17166">
    <property type="entry name" value="DUF5126"/>
    <property type="match status" value="1"/>
</dbReference>
<dbReference type="AlphaFoldDB" id="A0A4R6SZJ3"/>
<keyword evidence="5" id="KW-1185">Reference proteome</keyword>
<protein>
    <submittedName>
        <fullName evidence="4">Uncharacterized protein DUF5126</fullName>
    </submittedName>
</protein>
<dbReference type="SUPFAM" id="SSF49785">
    <property type="entry name" value="Galactose-binding domain-like"/>
    <property type="match status" value="1"/>
</dbReference>
<dbReference type="InterPro" id="IPR032527">
    <property type="entry name" value="DUF4959"/>
</dbReference>
<evidence type="ECO:0000259" key="2">
    <source>
        <dbReference type="Pfam" id="PF16391"/>
    </source>
</evidence>
<dbReference type="OrthoDB" id="1312186at2"/>
<feature type="domain" description="DUF4959" evidence="1">
    <location>
        <begin position="22"/>
        <end position="124"/>
    </location>
</feature>
<evidence type="ECO:0000259" key="3">
    <source>
        <dbReference type="Pfam" id="PF17166"/>
    </source>
</evidence>
<dbReference type="Pfam" id="PF16323">
    <property type="entry name" value="DUF4959"/>
    <property type="match status" value="1"/>
</dbReference>
<dbReference type="Proteomes" id="UP000295620">
    <property type="component" value="Unassembled WGS sequence"/>
</dbReference>
<sequence length="417" mass="46796">MQFKHLGKLCLVFMVCVTGFFSCNDERFIPIEDDGAAPGPVYDVRVENLAGGAKISYALPDDKNLLYIKAVYTLKSGQVESKASYLTNNIVLEGFGDEAEREVTLYAVSRSEKLSAPIKVNIKPLQAPVFTVFESLGINETFGGIVVDFENPTAVSGSVNSNMVIGTLRWDEQLKEWVQIDTYYSGLTKDQFAVRGLDSKPYKFGIFIKDRWDNHSDTLETELTPIYEEEIDKKKFKDIRTKYAVPQVGALPISGNRMVEGVDYSTAYPIPNLWDGNVANFFHTKSGFELPIWIPFDLGVSVKLSRYKIWQRAVAGGYFSHGNPHEWEIWGTNTPENPNSWVIIAHQEMIKPSGLPVGQNSADDRTIGAAGQEYNFNIDAPAVRYLAWKHIDNWASIRGEFGFLHVNELSLWGQPAK</sequence>
<evidence type="ECO:0000313" key="5">
    <source>
        <dbReference type="Proteomes" id="UP000295620"/>
    </source>
</evidence>
<dbReference type="RefSeq" id="WP_133574583.1">
    <property type="nucleotide sequence ID" value="NZ_SNYC01000003.1"/>
</dbReference>
<dbReference type="Pfam" id="PF16391">
    <property type="entry name" value="DUF5000"/>
    <property type="match status" value="1"/>
</dbReference>
<gene>
    <name evidence="4" type="ORF">ATK78_0635</name>
</gene>
<evidence type="ECO:0000313" key="4">
    <source>
        <dbReference type="EMBL" id="TDQ11512.1"/>
    </source>
</evidence>
<proteinExistence type="predicted"/>
<dbReference type="InterPro" id="IPR032164">
    <property type="entry name" value="DUF5000"/>
</dbReference>
<name>A0A4R6SZJ3_9SPHI</name>
<dbReference type="EMBL" id="SNYC01000003">
    <property type="protein sequence ID" value="TDQ11512.1"/>
    <property type="molecule type" value="Genomic_DNA"/>
</dbReference>
<dbReference type="PROSITE" id="PS51257">
    <property type="entry name" value="PROKAR_LIPOPROTEIN"/>
    <property type="match status" value="1"/>
</dbReference>
<comment type="caution">
    <text evidence="4">The sequence shown here is derived from an EMBL/GenBank/DDBJ whole genome shotgun (WGS) entry which is preliminary data.</text>
</comment>
<dbReference type="Gene3D" id="2.60.120.260">
    <property type="entry name" value="Galactose-binding domain-like"/>
    <property type="match status" value="1"/>
</dbReference>
<accession>A0A4R6SZJ3</accession>
<organism evidence="4 5">
    <name type="scientific">Pedobacter metabolipauper</name>
    <dbReference type="NCBI Taxonomy" id="425513"/>
    <lineage>
        <taxon>Bacteria</taxon>
        <taxon>Pseudomonadati</taxon>
        <taxon>Bacteroidota</taxon>
        <taxon>Sphingobacteriia</taxon>
        <taxon>Sphingobacteriales</taxon>
        <taxon>Sphingobacteriaceae</taxon>
        <taxon>Pedobacter</taxon>
    </lineage>
</organism>
<dbReference type="InterPro" id="IPR033431">
    <property type="entry name" value="DUF5126"/>
</dbReference>
<evidence type="ECO:0000259" key="1">
    <source>
        <dbReference type="Pfam" id="PF16323"/>
    </source>
</evidence>
<feature type="domain" description="DUF5126" evidence="3">
    <location>
        <begin position="125"/>
        <end position="234"/>
    </location>
</feature>
<reference evidence="4 5" key="1">
    <citation type="submission" date="2019-03" db="EMBL/GenBank/DDBJ databases">
        <title>Genomic Encyclopedia of Archaeal and Bacterial Type Strains, Phase II (KMG-II): from individual species to whole genera.</title>
        <authorList>
            <person name="Goeker M."/>
        </authorList>
    </citation>
    <scope>NUCLEOTIDE SEQUENCE [LARGE SCALE GENOMIC DNA]</scope>
    <source>
        <strain evidence="4 5">DSM 19035</strain>
    </source>
</reference>
<feature type="domain" description="DUF5000" evidence="2">
    <location>
        <begin position="274"/>
        <end position="413"/>
    </location>
</feature>
<dbReference type="InterPro" id="IPR008979">
    <property type="entry name" value="Galactose-bd-like_sf"/>
</dbReference>